<dbReference type="Proteomes" id="UP001531129">
    <property type="component" value="Unassembled WGS sequence"/>
</dbReference>
<dbReference type="RefSeq" id="WP_264396698.1">
    <property type="nucleotide sequence ID" value="NZ_JBAMYB010000006.1"/>
</dbReference>
<gene>
    <name evidence="3" type="ORF">V8Q02_12325</name>
</gene>
<sequence>MADIFISHAVADKALADKFVAFLKEAIGVPSAAIFCSSVDGHGIPLGVDFNEYMKNEIQHPKIVILLMTPRYMESWFCLMELGATWAIAHDAIPIVVPPVQFDAVSATLGLKQGWKIDDHSKLIDLKKKITATGIKLEKRTEHDWDRKKTSWRTDLRRLLKSIAKPTSVTAAEHDALKKELEELQKQFDNLEEEYQDASETIEDLKAAKDPVAVKAIMQKKSGFEAETRFDELLGAISAARPKISIYFYRSNILMDLYNKAARIDPRDQNQRDDVDAAIQYKLMDPDIPHDLLWGGNKLKKVAAAVKALDHFLQSDEAEEFVKECEADGKSMDIDDLDFWEEHLVS</sequence>
<dbReference type="PROSITE" id="PS50104">
    <property type="entry name" value="TIR"/>
    <property type="match status" value="1"/>
</dbReference>
<evidence type="ECO:0000256" key="1">
    <source>
        <dbReference type="SAM" id="Coils"/>
    </source>
</evidence>
<keyword evidence="4" id="KW-1185">Reference proteome</keyword>
<feature type="domain" description="TIR" evidence="2">
    <location>
        <begin position="1"/>
        <end position="130"/>
    </location>
</feature>
<dbReference type="SUPFAM" id="SSF52200">
    <property type="entry name" value="Toll/Interleukin receptor TIR domain"/>
    <property type="match status" value="1"/>
</dbReference>
<dbReference type="SMART" id="SM00255">
    <property type="entry name" value="TIR"/>
    <property type="match status" value="1"/>
</dbReference>
<comment type="caution">
    <text evidence="3">The sequence shown here is derived from an EMBL/GenBank/DDBJ whole genome shotgun (WGS) entry which is preliminary data.</text>
</comment>
<evidence type="ECO:0000313" key="3">
    <source>
        <dbReference type="EMBL" id="MEI1248796.1"/>
    </source>
</evidence>
<proteinExistence type="predicted"/>
<dbReference type="EMBL" id="JBAMYC010000006">
    <property type="protein sequence ID" value="MEI1248796.1"/>
    <property type="molecule type" value="Genomic_DNA"/>
</dbReference>
<dbReference type="InterPro" id="IPR000157">
    <property type="entry name" value="TIR_dom"/>
</dbReference>
<keyword evidence="1" id="KW-0175">Coiled coil</keyword>
<protein>
    <submittedName>
        <fullName evidence="3">TIR domain-containing protein</fullName>
    </submittedName>
</protein>
<organism evidence="3 4">
    <name type="scientific">Rhizobium aouanii</name>
    <dbReference type="NCBI Taxonomy" id="3118145"/>
    <lineage>
        <taxon>Bacteria</taxon>
        <taxon>Pseudomonadati</taxon>
        <taxon>Pseudomonadota</taxon>
        <taxon>Alphaproteobacteria</taxon>
        <taxon>Hyphomicrobiales</taxon>
        <taxon>Rhizobiaceae</taxon>
        <taxon>Rhizobium/Agrobacterium group</taxon>
        <taxon>Rhizobium</taxon>
    </lineage>
</organism>
<dbReference type="InterPro" id="IPR035897">
    <property type="entry name" value="Toll_tir_struct_dom_sf"/>
</dbReference>
<feature type="coiled-coil region" evidence="1">
    <location>
        <begin position="167"/>
        <end position="208"/>
    </location>
</feature>
<dbReference type="Pfam" id="PF13676">
    <property type="entry name" value="TIR_2"/>
    <property type="match status" value="1"/>
</dbReference>
<accession>A0ABU8CJY0</accession>
<dbReference type="Gene3D" id="3.40.50.10140">
    <property type="entry name" value="Toll/interleukin-1 receptor homology (TIR) domain"/>
    <property type="match status" value="1"/>
</dbReference>
<evidence type="ECO:0000259" key="2">
    <source>
        <dbReference type="PROSITE" id="PS50104"/>
    </source>
</evidence>
<evidence type="ECO:0000313" key="4">
    <source>
        <dbReference type="Proteomes" id="UP001531129"/>
    </source>
</evidence>
<name>A0ABU8CJY0_9HYPH</name>
<reference evidence="3 4" key="1">
    <citation type="submission" date="2024-01" db="EMBL/GenBank/DDBJ databases">
        <title>Draft genome sequences of three bacterial strains isolated from Acacia saligna represent a potential new species within the genus Rhizobium.</title>
        <authorList>
            <person name="Tambong J.T."/>
            <person name="Mnasri B."/>
        </authorList>
    </citation>
    <scope>NUCLEOTIDE SEQUENCE [LARGE SCALE GENOMIC DNA]</scope>
    <source>
        <strain evidence="3 4">1AS12I</strain>
    </source>
</reference>